<feature type="compositionally biased region" description="Polar residues" evidence="1">
    <location>
        <begin position="140"/>
        <end position="154"/>
    </location>
</feature>
<name>A0A4Z1GUU9_9HELO</name>
<gene>
    <name evidence="2" type="ORF">BHYA_0040g00470</name>
</gene>
<dbReference type="EMBL" id="PQXK01000040">
    <property type="protein sequence ID" value="TGO40238.1"/>
    <property type="molecule type" value="Genomic_DNA"/>
</dbReference>
<feature type="region of interest" description="Disordered" evidence="1">
    <location>
        <begin position="1"/>
        <end position="209"/>
    </location>
</feature>
<reference evidence="2 3" key="1">
    <citation type="submission" date="2017-12" db="EMBL/GenBank/DDBJ databases">
        <title>Comparative genomics of Botrytis spp.</title>
        <authorList>
            <person name="Valero-Jimenez C.A."/>
            <person name="Tapia P."/>
            <person name="Veloso J."/>
            <person name="Silva-Moreno E."/>
            <person name="Staats M."/>
            <person name="Valdes J.H."/>
            <person name="Van Kan J.A.L."/>
        </authorList>
    </citation>
    <scope>NUCLEOTIDE SEQUENCE [LARGE SCALE GENOMIC DNA]</scope>
    <source>
        <strain evidence="2 3">Bh0001</strain>
    </source>
</reference>
<feature type="compositionally biased region" description="Basic residues" evidence="1">
    <location>
        <begin position="38"/>
        <end position="50"/>
    </location>
</feature>
<feature type="compositionally biased region" description="Polar residues" evidence="1">
    <location>
        <begin position="77"/>
        <end position="96"/>
    </location>
</feature>
<dbReference type="Proteomes" id="UP000297814">
    <property type="component" value="Unassembled WGS sequence"/>
</dbReference>
<feature type="compositionally biased region" description="Basic residues" evidence="1">
    <location>
        <begin position="58"/>
        <end position="69"/>
    </location>
</feature>
<proteinExistence type="predicted"/>
<organism evidence="2 3">
    <name type="scientific">Botrytis hyacinthi</name>
    <dbReference type="NCBI Taxonomy" id="278943"/>
    <lineage>
        <taxon>Eukaryota</taxon>
        <taxon>Fungi</taxon>
        <taxon>Dikarya</taxon>
        <taxon>Ascomycota</taxon>
        <taxon>Pezizomycotina</taxon>
        <taxon>Leotiomycetes</taxon>
        <taxon>Helotiales</taxon>
        <taxon>Sclerotiniaceae</taxon>
        <taxon>Botrytis</taxon>
    </lineage>
</organism>
<keyword evidence="3" id="KW-1185">Reference proteome</keyword>
<sequence length="283" mass="30561">MGSVVETKLGNGTSRSGRLEAPPLSSEYSDATVTPRTTRSHKFTGSKTRNHRSESREGKKHKVKSNHGARSRDSEGSVASSHICDTNSSAPPRSTMSGSTLTPTTIHTHTSTVSRSSVASSQISNTSSSESETSVFLASTTTSLPDRPQVSTGSRAAEHRSNNGKGREYEIRSDHDTRPQDSRSVGVLSRMSDVTTQKPSNHGSGIPEAAEEGPYLVPVYSYGVTNPQRMVPRRLIDKSETQRNLVSTAIYSSAKPALQIVLKAFCMRGIAFRQANVEVFYTA</sequence>
<evidence type="ECO:0000313" key="2">
    <source>
        <dbReference type="EMBL" id="TGO40238.1"/>
    </source>
</evidence>
<feature type="compositionally biased region" description="Basic and acidic residues" evidence="1">
    <location>
        <begin position="156"/>
        <end position="181"/>
    </location>
</feature>
<evidence type="ECO:0000256" key="1">
    <source>
        <dbReference type="SAM" id="MobiDB-lite"/>
    </source>
</evidence>
<accession>A0A4Z1GUU9</accession>
<evidence type="ECO:0000313" key="3">
    <source>
        <dbReference type="Proteomes" id="UP000297814"/>
    </source>
</evidence>
<dbReference type="AlphaFoldDB" id="A0A4Z1GUU9"/>
<feature type="compositionally biased region" description="Low complexity" evidence="1">
    <location>
        <begin position="97"/>
        <end position="139"/>
    </location>
</feature>
<comment type="caution">
    <text evidence="2">The sequence shown here is derived from an EMBL/GenBank/DDBJ whole genome shotgun (WGS) entry which is preliminary data.</text>
</comment>
<feature type="compositionally biased region" description="Polar residues" evidence="1">
    <location>
        <begin position="26"/>
        <end position="37"/>
    </location>
</feature>
<feature type="compositionally biased region" description="Polar residues" evidence="1">
    <location>
        <begin position="192"/>
        <end position="203"/>
    </location>
</feature>
<protein>
    <submittedName>
        <fullName evidence="2">Uncharacterized protein</fullName>
    </submittedName>
</protein>